<keyword evidence="7 16" id="KW-1133">Transmembrane helix</keyword>
<dbReference type="CDD" id="cd19990">
    <property type="entry name" value="PBP1_GABAb_receptor_plant"/>
    <property type="match status" value="1"/>
</dbReference>
<dbReference type="PANTHER" id="PTHR34836:SF6">
    <property type="entry name" value="PERIPLASMIC BINDING PROTEIN-LIKE I"/>
    <property type="match status" value="1"/>
</dbReference>
<evidence type="ECO:0000256" key="12">
    <source>
        <dbReference type="ARBA" id="ARBA00023286"/>
    </source>
</evidence>
<feature type="domain" description="Ionotropic glutamate receptor C-terminal" evidence="18">
    <location>
        <begin position="440"/>
        <end position="780"/>
    </location>
</feature>
<evidence type="ECO:0000256" key="14">
    <source>
        <dbReference type="ARBA" id="ARBA00049638"/>
    </source>
</evidence>
<dbReference type="InterPro" id="IPR015683">
    <property type="entry name" value="Ionotropic_Glu_rcpt"/>
</dbReference>
<evidence type="ECO:0000256" key="16">
    <source>
        <dbReference type="SAM" id="Phobius"/>
    </source>
</evidence>
<dbReference type="FunFam" id="3.40.190.10:FF:000103">
    <property type="entry name" value="Glutamate receptor"/>
    <property type="match status" value="1"/>
</dbReference>
<evidence type="ECO:0000256" key="9">
    <source>
        <dbReference type="ARBA" id="ARBA00023136"/>
    </source>
</evidence>
<keyword evidence="20" id="KW-1185">Reference proteome</keyword>
<keyword evidence="13" id="KW-0407">Ion channel</keyword>
<evidence type="ECO:0000313" key="20">
    <source>
        <dbReference type="Proteomes" id="UP001630127"/>
    </source>
</evidence>
<reference evidence="19 20" key="1">
    <citation type="submission" date="2024-11" db="EMBL/GenBank/DDBJ databases">
        <title>A near-complete genome assembly of Cinchona calisaya.</title>
        <authorList>
            <person name="Lian D.C."/>
            <person name="Zhao X.W."/>
            <person name="Wei L."/>
        </authorList>
    </citation>
    <scope>NUCLEOTIDE SEQUENCE [LARGE SCALE GENOMIC DNA]</scope>
    <source>
        <tissue evidence="19">Nenye</tissue>
    </source>
</reference>
<feature type="transmembrane region" description="Helical" evidence="16">
    <location>
        <begin position="565"/>
        <end position="585"/>
    </location>
</feature>
<dbReference type="Pfam" id="PF01094">
    <property type="entry name" value="ANF_receptor"/>
    <property type="match status" value="1"/>
</dbReference>
<dbReference type="InterPro" id="IPR028082">
    <property type="entry name" value="Peripla_BP_I"/>
</dbReference>
<evidence type="ECO:0000256" key="5">
    <source>
        <dbReference type="ARBA" id="ARBA00022692"/>
    </source>
</evidence>
<evidence type="ECO:0000256" key="1">
    <source>
        <dbReference type="ARBA" id="ARBA00004141"/>
    </source>
</evidence>
<keyword evidence="11" id="KW-0325">Glycoprotein</keyword>
<comment type="caution">
    <text evidence="19">The sequence shown here is derived from an EMBL/GenBank/DDBJ whole genome shotgun (WGS) entry which is preliminary data.</text>
</comment>
<keyword evidence="6 17" id="KW-0732">Signal</keyword>
<comment type="similarity">
    <text evidence="2">Belongs to the glutamate-gated ion channel (TC 1.A.10.1) family.</text>
</comment>
<evidence type="ECO:0000256" key="2">
    <source>
        <dbReference type="ARBA" id="ARBA00008685"/>
    </source>
</evidence>
<dbReference type="PIRSF" id="PIRSF037090">
    <property type="entry name" value="Iontro_Glu-like_rcpt_pln"/>
    <property type="match status" value="1"/>
</dbReference>
<feature type="region of interest" description="Disordered" evidence="15">
    <location>
        <begin position="878"/>
        <end position="903"/>
    </location>
</feature>
<proteinExistence type="inferred from homology"/>
<name>A0ABD2ZFS2_9GENT</name>
<evidence type="ECO:0000256" key="15">
    <source>
        <dbReference type="SAM" id="MobiDB-lite"/>
    </source>
</evidence>
<dbReference type="Proteomes" id="UP001630127">
    <property type="component" value="Unassembled WGS sequence"/>
</dbReference>
<comment type="function">
    <text evidence="14">Glutamate-gated receptor that probably acts as a non-selective cation channel. May be involved in light-signal transduction and calcium homeostasis via the regulation of calcium influx into cells.</text>
</comment>
<dbReference type="Pfam" id="PF10613">
    <property type="entry name" value="Lig_chan-Glu_bd"/>
    <property type="match status" value="1"/>
</dbReference>
<evidence type="ECO:0000256" key="13">
    <source>
        <dbReference type="ARBA" id="ARBA00023303"/>
    </source>
</evidence>
<feature type="transmembrane region" description="Helical" evidence="16">
    <location>
        <begin position="1044"/>
        <end position="1070"/>
    </location>
</feature>
<dbReference type="GO" id="GO:0016020">
    <property type="term" value="C:membrane"/>
    <property type="evidence" value="ECO:0007669"/>
    <property type="project" value="UniProtKB-SubCell"/>
</dbReference>
<evidence type="ECO:0000256" key="6">
    <source>
        <dbReference type="ARBA" id="ARBA00022729"/>
    </source>
</evidence>
<dbReference type="InterPro" id="IPR001828">
    <property type="entry name" value="ANF_lig-bd_rcpt"/>
</dbReference>
<dbReference type="CDD" id="cd13686">
    <property type="entry name" value="GluR_Plant"/>
    <property type="match status" value="1"/>
</dbReference>
<feature type="transmembrane region" description="Helical" evidence="16">
    <location>
        <begin position="1002"/>
        <end position="1023"/>
    </location>
</feature>
<dbReference type="Gene3D" id="3.40.50.2300">
    <property type="match status" value="3"/>
</dbReference>
<dbReference type="InterPro" id="IPR001320">
    <property type="entry name" value="Iontro_rcpt_C"/>
</dbReference>
<evidence type="ECO:0000256" key="7">
    <source>
        <dbReference type="ARBA" id="ARBA00022989"/>
    </source>
</evidence>
<keyword evidence="10" id="KW-0675">Receptor</keyword>
<keyword evidence="4" id="KW-0813">Transport</keyword>
<keyword evidence="8" id="KW-0406">Ion transport</keyword>
<dbReference type="GO" id="GO:0034220">
    <property type="term" value="P:monoatomic ion transmembrane transport"/>
    <property type="evidence" value="ECO:0007669"/>
    <property type="project" value="UniProtKB-KW"/>
</dbReference>
<sequence>MKIKRICTTEYTILFVFCSFLTHLSPSSCNGKGMENEIEVGVILDMGSWTGKTIHSCITMAISDFYASNDHYKTRIVLHTRDSKGDSMHAISAAVDLLENINVQAIIGPETSLETKFLAVLGDKAKVPIFSFASIISSPGTYPFLVQIKQDVISQFKGIATILNSYNWRDVFIIYEDSDDGREVLPHLLKSFQEADVRIVSAIAISPFSTGDQIHNELNILMTRKPNVFIVHMSPPLASLLFQSAKRLGMMKAGFAWIATDKTMNQFHSMDSEVIESSQGVVGLKAYIPLSSKLIEVSSRWRKEFYFQNPSVLGSEELDVLGIWAYDTIWALAESIEKLRFGDTRLLNQITETRLTGLSGNFQILDGKLQSEAYVIVNVIGKGERRVGYWTPTHGMVKDMQQLVTGRSLSTMPRGLEDIVWPGGTAVAPKGLFMPTGGRKLRIAVINNHGFEELVRVHIDPQTNATSFNGFCTDVFDTAIKSLDYPVPYEFIPYVNESGGNLGTYSDLIYEVYLKNYDGAVGDITITANRSLYADFTLPYTDVGVGTIAKRENNDMWVFSKPLSVNLWLASAVFFVLTGLVVWAIEHPTNQEFQGSVVQQIGTILWFGFSTLVYAHREKLTSNLSRLVVIVWLFVVLILTSSYTATLSSMLTLQQIQFGSAGQYLGIQGGSPLQCFIANNLNFEDSRLQPYYSPEAYADALSRGSKKGGVAAIVDEIPYIMIFLGKSGADYAMVASQSTTSGLGFVFQKDSPLLSNMSRAILKLREEGKLGMMENYWFKSKSSYIPADAAAAPRNTLNLQSFSGLFLISCVSCVLALLIHITCRLKKLKFKNAIINLLDGENVALVLRYLAPRNGNAVEPVNNKHQELQANNSIMEESEEYPKDYYSQEPRRTTSNPTSSSYSASTTSVHVTALDGLVNVNSLFTIAVFVGLSLTTPNQHSLENSACDASVDVAKKLLVFEVVSFSFFLFSSLIAQGLKLAINLLNSKDVDEAFRAHISLRILRFGMLGSAIGSVMGCLFLMLSMVNVIEIRLGMLSCGSKSTVHAVTALIVLVTSALLVYISTAVYAFLH</sequence>
<keyword evidence="9 16" id="KW-0472">Membrane</keyword>
<feature type="transmembrane region" description="Helical" evidence="16">
    <location>
        <begin position="802"/>
        <end position="821"/>
    </location>
</feature>
<feature type="chain" id="PRO_5044767143" description="Ionotropic glutamate receptor C-terminal domain-containing protein" evidence="17">
    <location>
        <begin position="30"/>
        <end position="1071"/>
    </location>
</feature>
<dbReference type="SMART" id="SM00079">
    <property type="entry name" value="PBPe"/>
    <property type="match status" value="1"/>
</dbReference>
<evidence type="ECO:0000256" key="3">
    <source>
        <dbReference type="ARBA" id="ARBA00011095"/>
    </source>
</evidence>
<dbReference type="InterPro" id="IPR019594">
    <property type="entry name" value="Glu/Gly-bd"/>
</dbReference>
<protein>
    <recommendedName>
        <fullName evidence="18">Ionotropic glutamate receptor C-terminal domain-containing protein</fullName>
    </recommendedName>
</protein>
<evidence type="ECO:0000256" key="10">
    <source>
        <dbReference type="ARBA" id="ARBA00023170"/>
    </source>
</evidence>
<dbReference type="AlphaFoldDB" id="A0ABD2ZFS2"/>
<dbReference type="Pfam" id="PF00060">
    <property type="entry name" value="Lig_chan"/>
    <property type="match status" value="1"/>
</dbReference>
<keyword evidence="12" id="KW-1071">Ligand-gated ion channel</keyword>
<evidence type="ECO:0000256" key="4">
    <source>
        <dbReference type="ARBA" id="ARBA00022448"/>
    </source>
</evidence>
<feature type="transmembrane region" description="Helical" evidence="16">
    <location>
        <begin position="627"/>
        <end position="645"/>
    </location>
</feature>
<dbReference type="SUPFAM" id="SSF53850">
    <property type="entry name" value="Periplasmic binding protein-like II"/>
    <property type="match status" value="1"/>
</dbReference>
<comment type="subunit">
    <text evidence="3">May form heteromers.</text>
</comment>
<dbReference type="InterPro" id="IPR017103">
    <property type="entry name" value="Iontropic_Glu_rcpt_pln"/>
</dbReference>
<dbReference type="Gene3D" id="1.10.287.70">
    <property type="match status" value="1"/>
</dbReference>
<dbReference type="PANTHER" id="PTHR34836">
    <property type="entry name" value="OS06G0188250 PROTEIN"/>
    <property type="match status" value="1"/>
</dbReference>
<dbReference type="EMBL" id="JBJUIK010000009">
    <property type="protein sequence ID" value="KAL3517899.1"/>
    <property type="molecule type" value="Genomic_DNA"/>
</dbReference>
<dbReference type="FunFam" id="1.10.287.70:FF:000037">
    <property type="entry name" value="Glutamate receptor"/>
    <property type="match status" value="1"/>
</dbReference>
<accession>A0ABD2ZFS2</accession>
<dbReference type="SUPFAM" id="SSF53822">
    <property type="entry name" value="Periplasmic binding protein-like I"/>
    <property type="match status" value="1"/>
</dbReference>
<feature type="transmembrane region" description="Helical" evidence="16">
    <location>
        <begin position="597"/>
        <end position="615"/>
    </location>
</feature>
<dbReference type="FunFam" id="3.40.50.2300:FF:000188">
    <property type="entry name" value="Glutamate receptor"/>
    <property type="match status" value="1"/>
</dbReference>
<feature type="compositionally biased region" description="Low complexity" evidence="15">
    <location>
        <begin position="893"/>
        <end position="903"/>
    </location>
</feature>
<evidence type="ECO:0000313" key="19">
    <source>
        <dbReference type="EMBL" id="KAL3517899.1"/>
    </source>
</evidence>
<evidence type="ECO:0000256" key="11">
    <source>
        <dbReference type="ARBA" id="ARBA00023180"/>
    </source>
</evidence>
<evidence type="ECO:0000256" key="17">
    <source>
        <dbReference type="SAM" id="SignalP"/>
    </source>
</evidence>
<gene>
    <name evidence="19" type="ORF">ACH5RR_020488</name>
</gene>
<evidence type="ECO:0000259" key="18">
    <source>
        <dbReference type="SMART" id="SM00079"/>
    </source>
</evidence>
<dbReference type="InterPro" id="IPR044440">
    <property type="entry name" value="GABAb_receptor_plant_PBP1"/>
</dbReference>
<dbReference type="Gene3D" id="3.40.190.10">
    <property type="entry name" value="Periplasmic binding protein-like II"/>
    <property type="match status" value="2"/>
</dbReference>
<comment type="subcellular location">
    <subcellularLocation>
        <location evidence="1">Membrane</location>
        <topology evidence="1">Multi-pass membrane protein</topology>
    </subcellularLocation>
</comment>
<feature type="transmembrane region" description="Helical" evidence="16">
    <location>
        <begin position="958"/>
        <end position="982"/>
    </location>
</feature>
<feature type="signal peptide" evidence="17">
    <location>
        <begin position="1"/>
        <end position="29"/>
    </location>
</feature>
<organism evidence="19 20">
    <name type="scientific">Cinchona calisaya</name>
    <dbReference type="NCBI Taxonomy" id="153742"/>
    <lineage>
        <taxon>Eukaryota</taxon>
        <taxon>Viridiplantae</taxon>
        <taxon>Streptophyta</taxon>
        <taxon>Embryophyta</taxon>
        <taxon>Tracheophyta</taxon>
        <taxon>Spermatophyta</taxon>
        <taxon>Magnoliopsida</taxon>
        <taxon>eudicotyledons</taxon>
        <taxon>Gunneridae</taxon>
        <taxon>Pentapetalae</taxon>
        <taxon>asterids</taxon>
        <taxon>lamiids</taxon>
        <taxon>Gentianales</taxon>
        <taxon>Rubiaceae</taxon>
        <taxon>Cinchonoideae</taxon>
        <taxon>Cinchoneae</taxon>
        <taxon>Cinchona</taxon>
    </lineage>
</organism>
<keyword evidence="5 16" id="KW-0812">Transmembrane</keyword>
<evidence type="ECO:0000256" key="8">
    <source>
        <dbReference type="ARBA" id="ARBA00023065"/>
    </source>
</evidence>